<reference evidence="1 2" key="1">
    <citation type="submission" date="2016-10" db="EMBL/GenBank/DDBJ databases">
        <authorList>
            <person name="Varghese N."/>
            <person name="Submissions S."/>
        </authorList>
    </citation>
    <scope>NUCLEOTIDE SEQUENCE [LARGE SCALE GENOMIC DNA]</scope>
    <source>
        <strain evidence="1 2">BS2976</strain>
    </source>
</reference>
<sequence>MHAVSFSGLYSDGAVTFNNTPVNLDGVKSHSKTTGITRKYHQKKPTPTGEFGIRGGHGIFDVSLTVSRLWGRKNCCV</sequence>
<protein>
    <submittedName>
        <fullName evidence="1">Uncharacterized protein</fullName>
    </submittedName>
</protein>
<organism evidence="1 2">
    <name type="scientific">Pseudomonas grimontii</name>
    <dbReference type="NCBI Taxonomy" id="129847"/>
    <lineage>
        <taxon>Bacteria</taxon>
        <taxon>Pseudomonadati</taxon>
        <taxon>Pseudomonadota</taxon>
        <taxon>Gammaproteobacteria</taxon>
        <taxon>Pseudomonadales</taxon>
        <taxon>Pseudomonadaceae</taxon>
        <taxon>Pseudomonas</taxon>
    </lineage>
</organism>
<keyword evidence="2" id="KW-1185">Reference proteome</keyword>
<gene>
    <name evidence="1" type="ORF">SAMN04490186_4283</name>
</gene>
<name>A0ABY0TQB8_9PSED</name>
<evidence type="ECO:0000313" key="1">
    <source>
        <dbReference type="EMBL" id="SDR23989.1"/>
    </source>
</evidence>
<accession>A0ABY0TQB8</accession>
<dbReference type="Proteomes" id="UP000198740">
    <property type="component" value="Unassembled WGS sequence"/>
</dbReference>
<comment type="caution">
    <text evidence="1">The sequence shown here is derived from an EMBL/GenBank/DDBJ whole genome shotgun (WGS) entry which is preliminary data.</text>
</comment>
<evidence type="ECO:0000313" key="2">
    <source>
        <dbReference type="Proteomes" id="UP000198740"/>
    </source>
</evidence>
<proteinExistence type="predicted"/>
<dbReference type="EMBL" id="FNKM01000002">
    <property type="protein sequence ID" value="SDR23989.1"/>
    <property type="molecule type" value="Genomic_DNA"/>
</dbReference>